<dbReference type="AlphaFoldDB" id="A0A249PJ17"/>
<dbReference type="KEGG" id="esj:SJ05684_b47500"/>
<evidence type="ECO:0000256" key="7">
    <source>
        <dbReference type="SAM" id="Coils"/>
    </source>
</evidence>
<reference evidence="8 9" key="1">
    <citation type="submission" date="2017-08" db="EMBL/GenBank/DDBJ databases">
        <title>Multipartite genome sequences of Sinorhizobium species nodulating soybeans.</title>
        <authorList>
            <person name="Tian C.F."/>
        </authorList>
    </citation>
    <scope>NUCLEOTIDE SEQUENCE [LARGE SCALE GENOMIC DNA]</scope>
    <source>
        <strain evidence="8 9">CCBAU 05684</strain>
        <plasmid evidence="9">psj05684b</plasmid>
    </source>
</reference>
<dbReference type="Proteomes" id="UP000217211">
    <property type="component" value="Plasmid pSJ05684b"/>
</dbReference>
<evidence type="ECO:0000256" key="2">
    <source>
        <dbReference type="ARBA" id="ARBA00022448"/>
    </source>
</evidence>
<dbReference type="InterPro" id="IPR012842">
    <property type="entry name" value="T3SS_SctL/SctL2"/>
</dbReference>
<keyword evidence="8" id="KW-0614">Plasmid</keyword>
<dbReference type="NCBIfam" id="TIGR02499">
    <property type="entry name" value="HrpE_YscL_not"/>
    <property type="match status" value="1"/>
</dbReference>
<dbReference type="STRING" id="716928.GCA_000261485_03210"/>
<sequence>MTAFSPGNRRVIPAAEFGLVSEAAEFLAAARRTAEASAEEARTAREEARREGFEQGYADGLRETAEALLAVKQKAQQELLDLESWIVPVVLKAVDLIVGGMEPDERVRRLIARAIKDVTDQEPLTLRVPPEEVALARRAIGDAGRPVAVVADAALDAGEIVMETPAGRSHIGMREQIAALAEQTSRE</sequence>
<protein>
    <recommendedName>
        <fullName evidence="6">Type 3 secretion system stator protein</fullName>
    </recommendedName>
</protein>
<geneLocation type="plasmid" evidence="9">
    <name>psj05684b</name>
</geneLocation>
<dbReference type="GO" id="GO:0030254">
    <property type="term" value="P:protein secretion by the type III secretion system"/>
    <property type="evidence" value="ECO:0007669"/>
    <property type="project" value="InterPro"/>
</dbReference>
<evidence type="ECO:0000256" key="3">
    <source>
        <dbReference type="ARBA" id="ARBA00022490"/>
    </source>
</evidence>
<dbReference type="EMBL" id="CP023068">
    <property type="protein sequence ID" value="ASY65732.1"/>
    <property type="molecule type" value="Genomic_DNA"/>
</dbReference>
<comment type="subcellular location">
    <subcellularLocation>
        <location evidence="1">Cytoplasm</location>
    </subcellularLocation>
</comment>
<dbReference type="GO" id="GO:0005829">
    <property type="term" value="C:cytosol"/>
    <property type="evidence" value="ECO:0007669"/>
    <property type="project" value="TreeGrafter"/>
</dbReference>
<evidence type="ECO:0000256" key="4">
    <source>
        <dbReference type="ARBA" id="ARBA00022927"/>
    </source>
</evidence>
<evidence type="ECO:0000313" key="8">
    <source>
        <dbReference type="EMBL" id="ASY65732.1"/>
    </source>
</evidence>
<dbReference type="PANTHER" id="PTHR34982">
    <property type="entry name" value="YOP PROTEINS TRANSLOCATION PROTEIN L"/>
    <property type="match status" value="1"/>
</dbReference>
<gene>
    <name evidence="8" type="ORF">SJ05684_b47500</name>
</gene>
<dbReference type="PANTHER" id="PTHR34982:SF1">
    <property type="entry name" value="FLAGELLAR ASSEMBLY PROTEIN FLIH"/>
    <property type="match status" value="1"/>
</dbReference>
<name>A0A249PJ17_9HYPH</name>
<keyword evidence="7" id="KW-0175">Coiled coil</keyword>
<evidence type="ECO:0000256" key="6">
    <source>
        <dbReference type="ARBA" id="ARBA00040494"/>
    </source>
</evidence>
<keyword evidence="3" id="KW-0963">Cytoplasm</keyword>
<dbReference type="eggNOG" id="COG1317">
    <property type="taxonomic scope" value="Bacteria"/>
</dbReference>
<keyword evidence="4" id="KW-0653">Protein transport</keyword>
<keyword evidence="9" id="KW-1185">Reference proteome</keyword>
<proteinExistence type="inferred from homology"/>
<organism evidence="8 9">
    <name type="scientific">Sinorhizobium sojae CCBAU 05684</name>
    <dbReference type="NCBI Taxonomy" id="716928"/>
    <lineage>
        <taxon>Bacteria</taxon>
        <taxon>Pseudomonadati</taxon>
        <taxon>Pseudomonadota</taxon>
        <taxon>Alphaproteobacteria</taxon>
        <taxon>Hyphomicrobiales</taxon>
        <taxon>Rhizobiaceae</taxon>
        <taxon>Sinorhizobium/Ensifer group</taxon>
        <taxon>Sinorhizobium</taxon>
    </lineage>
</organism>
<dbReference type="Pfam" id="PF06635">
    <property type="entry name" value="T3SS_SCTL"/>
    <property type="match status" value="1"/>
</dbReference>
<evidence type="ECO:0000256" key="5">
    <source>
        <dbReference type="ARBA" id="ARBA00024335"/>
    </source>
</evidence>
<dbReference type="InterPro" id="IPR010586">
    <property type="entry name" value="T3SS_stator_protein"/>
</dbReference>
<dbReference type="GO" id="GO:0044781">
    <property type="term" value="P:bacterial-type flagellum organization"/>
    <property type="evidence" value="ECO:0007669"/>
    <property type="project" value="UniProtKB-KW"/>
</dbReference>
<dbReference type="InterPro" id="IPR051472">
    <property type="entry name" value="T3SS_Stator/FliH"/>
</dbReference>
<dbReference type="RefSeq" id="WP_034855657.1">
    <property type="nucleotide sequence ID" value="NZ_AJQT01000061.1"/>
</dbReference>
<evidence type="ECO:0000313" key="9">
    <source>
        <dbReference type="Proteomes" id="UP000217211"/>
    </source>
</evidence>
<comment type="similarity">
    <text evidence="5">Belongs to the SctL stator family.</text>
</comment>
<feature type="coiled-coil region" evidence="7">
    <location>
        <begin position="27"/>
        <end position="78"/>
    </location>
</feature>
<dbReference type="OrthoDB" id="8401472at2"/>
<keyword evidence="2" id="KW-0813">Transport</keyword>
<evidence type="ECO:0000256" key="1">
    <source>
        <dbReference type="ARBA" id="ARBA00004496"/>
    </source>
</evidence>
<accession>A0A249PJ17</accession>